<feature type="region of interest" description="Disordered" evidence="1">
    <location>
        <begin position="286"/>
        <end position="319"/>
    </location>
</feature>
<evidence type="ECO:0000313" key="3">
    <source>
        <dbReference type="Proteomes" id="UP000187209"/>
    </source>
</evidence>
<protein>
    <submittedName>
        <fullName evidence="2">Uncharacterized protein</fullName>
    </submittedName>
</protein>
<feature type="compositionally biased region" description="Polar residues" evidence="1">
    <location>
        <begin position="289"/>
        <end position="304"/>
    </location>
</feature>
<comment type="caution">
    <text evidence="2">The sequence shown here is derived from an EMBL/GenBank/DDBJ whole genome shotgun (WGS) entry which is preliminary data.</text>
</comment>
<sequence length="725" mass="84355">MENQPMSSILVITLKRCVGSKIDLLMRWAFGVIRDLHNEKYSNKSPVNFKQPRKSFETTKAFFQETPKVSKHGDIVHKTTKYTKKTIVKNRSISPLQVDHQNTSEKYVKNQSEATPITLKKHVLKFALKAFTKHLTKHFNKFRQSLFNEGHKHSAIKGLMQILLKKIQKNGFDPLFYYTKSLSSSRSDFRRNSIKSAILISEDIQILRPNFNDKDKELWKNQHPIYKHSPTPSELSHPSLSNYSENFQVNLFTDNFTRVESRRNTTGTIKGFDTFGTVISDDNLPEPLSSISKESNDKPNTGIRQNKHRLLRSEKSPRSCPPVKAALYMEKLIKHIGKNHNRVKVLTMFNLAKAVNENKSNKKFQATGGINDVIQKHNKKLKEYAFESIKEEKENKKTLGLARGHKKQILRSQKNQKPPTQLGEEFAYKLDFLNTLVLKNKLMSFLAIIEASPNTTIPYETPAYKNSLKFIFRLLETKKFLKLFSTFHTIKKKSEHKNHAQHRKALKFLQKLENPINKYYKRQKNIFIKKVKSIGNYTLGAKKMLGILSKIVPRVFRNHKMNFFMNFRVMIQRRRQNIILRIMKAKHILRRMEARKMARAYVKWETFLKRIKRANRPKLKCSGNLSAQRFMEKTTFKNFSPIPSLTASSNFKVSFGDSAVNFRDSAMSSSRSRFTSGSPLRILPRPRNIHDYIDDFYEISKSKIDSAYLTPTSTQGSFFSVRRSK</sequence>
<reference evidence="2 3" key="1">
    <citation type="submission" date="2016-11" db="EMBL/GenBank/DDBJ databases">
        <title>The macronuclear genome of Stentor coeruleus: a giant cell with tiny introns.</title>
        <authorList>
            <person name="Slabodnick M."/>
            <person name="Ruby J.G."/>
            <person name="Reiff S.B."/>
            <person name="Swart E.C."/>
            <person name="Gosai S."/>
            <person name="Prabakaran S."/>
            <person name="Witkowska E."/>
            <person name="Larue G.E."/>
            <person name="Fisher S."/>
            <person name="Freeman R.M."/>
            <person name="Gunawardena J."/>
            <person name="Chu W."/>
            <person name="Stover N.A."/>
            <person name="Gregory B.D."/>
            <person name="Nowacki M."/>
            <person name="Derisi J."/>
            <person name="Roy S.W."/>
            <person name="Marshall W.F."/>
            <person name="Sood P."/>
        </authorList>
    </citation>
    <scope>NUCLEOTIDE SEQUENCE [LARGE SCALE GENOMIC DNA]</scope>
    <source>
        <strain evidence="2">WM001</strain>
    </source>
</reference>
<proteinExistence type="predicted"/>
<dbReference type="Proteomes" id="UP000187209">
    <property type="component" value="Unassembled WGS sequence"/>
</dbReference>
<name>A0A1R2B0R1_9CILI</name>
<dbReference type="AlphaFoldDB" id="A0A1R2B0R1"/>
<keyword evidence="3" id="KW-1185">Reference proteome</keyword>
<evidence type="ECO:0000256" key="1">
    <source>
        <dbReference type="SAM" id="MobiDB-lite"/>
    </source>
</evidence>
<evidence type="ECO:0000313" key="2">
    <source>
        <dbReference type="EMBL" id="OMJ70348.1"/>
    </source>
</evidence>
<organism evidence="2 3">
    <name type="scientific">Stentor coeruleus</name>
    <dbReference type="NCBI Taxonomy" id="5963"/>
    <lineage>
        <taxon>Eukaryota</taxon>
        <taxon>Sar</taxon>
        <taxon>Alveolata</taxon>
        <taxon>Ciliophora</taxon>
        <taxon>Postciliodesmatophora</taxon>
        <taxon>Heterotrichea</taxon>
        <taxon>Heterotrichida</taxon>
        <taxon>Stentoridae</taxon>
        <taxon>Stentor</taxon>
    </lineage>
</organism>
<gene>
    <name evidence="2" type="ORF">SteCoe_31679</name>
</gene>
<accession>A0A1R2B0R1</accession>
<dbReference type="EMBL" id="MPUH01001096">
    <property type="protein sequence ID" value="OMJ70348.1"/>
    <property type="molecule type" value="Genomic_DNA"/>
</dbReference>